<dbReference type="STRING" id="1120955.SAMN03080610_01431"/>
<evidence type="ECO:0000256" key="1">
    <source>
        <dbReference type="ARBA" id="ARBA00004429"/>
    </source>
</evidence>
<dbReference type="InterPro" id="IPR007387">
    <property type="entry name" value="TRAP_DctQ"/>
</dbReference>
<feature type="transmembrane region" description="Helical" evidence="9">
    <location>
        <begin position="7"/>
        <end position="27"/>
    </location>
</feature>
<feature type="transmembrane region" description="Helical" evidence="9">
    <location>
        <begin position="98"/>
        <end position="119"/>
    </location>
</feature>
<accession>A0A1G5N4L7</accession>
<sequence>MRKALDMLYAASGVAAAAAIVAIAVLVSVQVLGRVADKVLQFLGYPVYGFLIPSLAEICGFLLVAASFLALASTLRHGVHIRVNLLLQSVPEAAQRPLNALVLTAGTALCGFLAFQGINLVLESYQFGEVSFGIIPIPLWIPQTTMAAGLVILTISLLDDLLVLLRGQVPVFAQHEGEDLVEGRE</sequence>
<name>A0A1G5N4L7_AFIMA</name>
<dbReference type="Pfam" id="PF04290">
    <property type="entry name" value="DctQ"/>
    <property type="match status" value="1"/>
</dbReference>
<evidence type="ECO:0000256" key="5">
    <source>
        <dbReference type="ARBA" id="ARBA00022692"/>
    </source>
</evidence>
<evidence type="ECO:0000256" key="7">
    <source>
        <dbReference type="ARBA" id="ARBA00023136"/>
    </source>
</evidence>
<dbReference type="InterPro" id="IPR055348">
    <property type="entry name" value="DctQ"/>
</dbReference>
<evidence type="ECO:0000259" key="10">
    <source>
        <dbReference type="Pfam" id="PF04290"/>
    </source>
</evidence>
<comment type="subcellular location">
    <subcellularLocation>
        <location evidence="1 9">Cell inner membrane</location>
        <topology evidence="1 9">Multi-pass membrane protein</topology>
    </subcellularLocation>
</comment>
<evidence type="ECO:0000313" key="12">
    <source>
        <dbReference type="Proteomes" id="UP000199347"/>
    </source>
</evidence>
<evidence type="ECO:0000256" key="3">
    <source>
        <dbReference type="ARBA" id="ARBA00022475"/>
    </source>
</evidence>
<dbReference type="OrthoDB" id="9797534at2"/>
<keyword evidence="2 9" id="KW-0813">Transport</keyword>
<comment type="function">
    <text evidence="9">Part of the tripartite ATP-independent periplasmic (TRAP) transport system.</text>
</comment>
<organism evidence="11 12">
    <name type="scientific">Afifella marina DSM 2698</name>
    <dbReference type="NCBI Taxonomy" id="1120955"/>
    <lineage>
        <taxon>Bacteria</taxon>
        <taxon>Pseudomonadati</taxon>
        <taxon>Pseudomonadota</taxon>
        <taxon>Alphaproteobacteria</taxon>
        <taxon>Hyphomicrobiales</taxon>
        <taxon>Afifellaceae</taxon>
        <taxon>Afifella</taxon>
    </lineage>
</organism>
<evidence type="ECO:0000256" key="8">
    <source>
        <dbReference type="ARBA" id="ARBA00038436"/>
    </source>
</evidence>
<evidence type="ECO:0000256" key="2">
    <source>
        <dbReference type="ARBA" id="ARBA00022448"/>
    </source>
</evidence>
<evidence type="ECO:0000256" key="4">
    <source>
        <dbReference type="ARBA" id="ARBA00022519"/>
    </source>
</evidence>
<gene>
    <name evidence="11" type="ORF">SAMN03080610_01431</name>
</gene>
<comment type="subunit">
    <text evidence="9">The complex comprises the extracytoplasmic solute receptor protein and the two transmembrane proteins.</text>
</comment>
<keyword evidence="12" id="KW-1185">Reference proteome</keyword>
<evidence type="ECO:0000256" key="6">
    <source>
        <dbReference type="ARBA" id="ARBA00022989"/>
    </source>
</evidence>
<protein>
    <recommendedName>
        <fullName evidence="9">TRAP transporter small permease protein</fullName>
    </recommendedName>
</protein>
<feature type="transmembrane region" description="Helical" evidence="9">
    <location>
        <begin position="139"/>
        <end position="158"/>
    </location>
</feature>
<dbReference type="AlphaFoldDB" id="A0A1G5N4L7"/>
<keyword evidence="6 9" id="KW-1133">Transmembrane helix</keyword>
<keyword evidence="3" id="KW-1003">Cell membrane</keyword>
<dbReference type="RefSeq" id="WP_092810994.1">
    <property type="nucleotide sequence ID" value="NZ_FMVW01000002.1"/>
</dbReference>
<dbReference type="GO" id="GO:0005886">
    <property type="term" value="C:plasma membrane"/>
    <property type="evidence" value="ECO:0007669"/>
    <property type="project" value="UniProtKB-SubCell"/>
</dbReference>
<dbReference type="GO" id="GO:0022857">
    <property type="term" value="F:transmembrane transporter activity"/>
    <property type="evidence" value="ECO:0007669"/>
    <property type="project" value="UniProtKB-UniRule"/>
</dbReference>
<evidence type="ECO:0000256" key="9">
    <source>
        <dbReference type="RuleBase" id="RU369079"/>
    </source>
</evidence>
<dbReference type="PANTHER" id="PTHR35011:SF10">
    <property type="entry name" value="TRAP TRANSPORTER SMALL PERMEASE PROTEIN"/>
    <property type="match status" value="1"/>
</dbReference>
<feature type="transmembrane region" description="Helical" evidence="9">
    <location>
        <begin position="47"/>
        <end position="72"/>
    </location>
</feature>
<dbReference type="Proteomes" id="UP000199347">
    <property type="component" value="Unassembled WGS sequence"/>
</dbReference>
<dbReference type="EMBL" id="FMVW01000002">
    <property type="protein sequence ID" value="SCZ31858.1"/>
    <property type="molecule type" value="Genomic_DNA"/>
</dbReference>
<keyword evidence="7 9" id="KW-0472">Membrane</keyword>
<feature type="domain" description="Tripartite ATP-independent periplasmic transporters DctQ component" evidence="10">
    <location>
        <begin position="52"/>
        <end position="166"/>
    </location>
</feature>
<comment type="similarity">
    <text evidence="8 9">Belongs to the TRAP transporter small permease family.</text>
</comment>
<evidence type="ECO:0000313" key="11">
    <source>
        <dbReference type="EMBL" id="SCZ31858.1"/>
    </source>
</evidence>
<proteinExistence type="inferred from homology"/>
<dbReference type="PANTHER" id="PTHR35011">
    <property type="entry name" value="2,3-DIKETO-L-GULONATE TRAP TRANSPORTER SMALL PERMEASE PROTEIN YIAM"/>
    <property type="match status" value="1"/>
</dbReference>
<keyword evidence="4 9" id="KW-0997">Cell inner membrane</keyword>
<reference evidence="11 12" key="1">
    <citation type="submission" date="2016-10" db="EMBL/GenBank/DDBJ databases">
        <authorList>
            <person name="de Groot N.N."/>
        </authorList>
    </citation>
    <scope>NUCLEOTIDE SEQUENCE [LARGE SCALE GENOMIC DNA]</scope>
    <source>
        <strain evidence="11 12">DSM 2698</strain>
    </source>
</reference>
<dbReference type="GO" id="GO:0015740">
    <property type="term" value="P:C4-dicarboxylate transport"/>
    <property type="evidence" value="ECO:0007669"/>
    <property type="project" value="TreeGrafter"/>
</dbReference>
<keyword evidence="5 9" id="KW-0812">Transmembrane</keyword>